<accession>A0A9Q0R601</accession>
<dbReference type="PANTHER" id="PTHR36453:SF1">
    <property type="entry name" value="RIGHT HANDED BETA HELIX DOMAIN-CONTAINING PROTEIN"/>
    <property type="match status" value="1"/>
</dbReference>
<comment type="caution">
    <text evidence="4">The sequence shown here is derived from an EMBL/GenBank/DDBJ whole genome shotgun (WGS) entry which is preliminary data.</text>
</comment>
<feature type="chain" id="PRO_5040478418" evidence="2">
    <location>
        <begin position="24"/>
        <end position="1009"/>
    </location>
</feature>
<dbReference type="Proteomes" id="UP001149090">
    <property type="component" value="Unassembled WGS sequence"/>
</dbReference>
<dbReference type="Gene3D" id="2.160.20.10">
    <property type="entry name" value="Single-stranded right-handed beta-helix, Pectin lyase-like"/>
    <property type="match status" value="2"/>
</dbReference>
<gene>
    <name evidence="4" type="ORF">M0811_02534</name>
</gene>
<keyword evidence="2" id="KW-0732">Signal</keyword>
<keyword evidence="1" id="KW-1133">Transmembrane helix</keyword>
<keyword evidence="1" id="KW-0472">Membrane</keyword>
<dbReference type="InterPro" id="IPR011459">
    <property type="entry name" value="DUF1565"/>
</dbReference>
<sequence length="1009" mass="112904">MKQQFFLLIFSLLFILIHIQTYSFKNVQTLDFLTTTPDLGNWFKGESGLTITYTQNGAQIPFSGTATGGFQSYGYGPIPSAFLKIQVDFSGASFVTPTNSDWWSLVKNSFRILQITNSDWNPLAVLSVFLNTEGVLCGEIDYTNSSDLFVWTYDIFEMSSSLQVLDITVGITLDKSIVVLVGNTVVKTLPVPNIADVGDFIVFSAGNLLSQLGTTTGHLLVKKVYFDVNYVSDLYVNSNSGNDQNSGNYYNPLKTIQRAFLLCSPGTTIHVADGVYRETITPPFNGLSSDRITLKADGQNAAIVGSKSGSSYSWVASGHVELDPAVKKAYIPDLDYTPYFVSVVDEYFNVLNRGFIARTPNYESHEEYNFTGYWLEADGGSAMAPLNCFPTIYNTCDSSYLSSYTLTHTGQRDSNPVNLKTIQDLTGGTIYVTDATTGHSIYKRTIASHSTSTGQITVASSGNFSGACNYIGLYSRYYVENKLHLLDSPGEFYWDNSTHELYYWPPSSVSPDFGNVEISGFRNYGMELSGFSYITIEGLKFLFFDESGIRERGGDTSKSWGVNILNNKISYCEWGIFINRGTGTGIKINSNWLIEGNEIDHINAAALYIAYYPFMGASWVQPGVTDMVVKKNNFHHLGLFHDWSMTRSGVAFTTPNKLTFTDNTIHITSHHGLLFTYNGYDGSNNVRTTDIFVARNTISSSCVGEADCGCIKFWTDETVGVPHYFNNALVVNNTCLNSIGFTTQSQHREYWNGKGGFGYYLDNAGGVAFYRNIAFNNGYNGFSFFKKWQETKSYIYNNVVAHSQVGIYLGGFASTSMNETMIQNNVFMDLENNGIFYDCQTYSVDSLKLFLDHNLYHRYCRNNDWGNGIMYATSGKYFYNLSQLYEDSEFEYWEDHGFDSLDPGFTYPFYDNQDYILSPQSVPPGMIFTTPYELVDKGSSSLPSYISSLLTHFGFCDVEVGCCYDLGSYEEDPANTCYPKNVSSSNHLSFSFLIFIFLSFSFLIFNFSN</sequence>
<dbReference type="InterPro" id="IPR011050">
    <property type="entry name" value="Pectin_lyase_fold/virulence"/>
</dbReference>
<dbReference type="OrthoDB" id="5946820at2759"/>
<dbReference type="Pfam" id="PF07602">
    <property type="entry name" value="DUF1565"/>
    <property type="match status" value="1"/>
</dbReference>
<dbReference type="InterPro" id="IPR006626">
    <property type="entry name" value="PbH1"/>
</dbReference>
<dbReference type="EMBL" id="JAPDFW010000114">
    <property type="protein sequence ID" value="KAJ5068592.1"/>
    <property type="molecule type" value="Genomic_DNA"/>
</dbReference>
<dbReference type="SMART" id="SM00710">
    <property type="entry name" value="PbH1"/>
    <property type="match status" value="8"/>
</dbReference>
<dbReference type="InterPro" id="IPR012334">
    <property type="entry name" value="Pectin_lyas_fold"/>
</dbReference>
<keyword evidence="4" id="KW-0456">Lyase</keyword>
<dbReference type="GO" id="GO:0016829">
    <property type="term" value="F:lyase activity"/>
    <property type="evidence" value="ECO:0007669"/>
    <property type="project" value="UniProtKB-KW"/>
</dbReference>
<dbReference type="PANTHER" id="PTHR36453">
    <property type="entry name" value="SECRETED PROTEIN-RELATED"/>
    <property type="match status" value="1"/>
</dbReference>
<evidence type="ECO:0000313" key="4">
    <source>
        <dbReference type="EMBL" id="KAJ5068592.1"/>
    </source>
</evidence>
<protein>
    <submittedName>
        <fullName evidence="4">Pectate lyase (Eurofung)</fullName>
    </submittedName>
</protein>
<evidence type="ECO:0000259" key="3">
    <source>
        <dbReference type="Pfam" id="PF07602"/>
    </source>
</evidence>
<evidence type="ECO:0000256" key="1">
    <source>
        <dbReference type="SAM" id="Phobius"/>
    </source>
</evidence>
<keyword evidence="1" id="KW-0812">Transmembrane</keyword>
<organism evidence="4 5">
    <name type="scientific">Anaeramoeba ignava</name>
    <name type="common">Anaerobic marine amoeba</name>
    <dbReference type="NCBI Taxonomy" id="1746090"/>
    <lineage>
        <taxon>Eukaryota</taxon>
        <taxon>Metamonada</taxon>
        <taxon>Anaeramoebidae</taxon>
        <taxon>Anaeramoeba</taxon>
    </lineage>
</organism>
<proteinExistence type="predicted"/>
<dbReference type="SUPFAM" id="SSF51126">
    <property type="entry name" value="Pectin lyase-like"/>
    <property type="match status" value="1"/>
</dbReference>
<reference evidence="4" key="1">
    <citation type="submission" date="2022-10" db="EMBL/GenBank/DDBJ databases">
        <title>Novel sulphate-reducing endosymbionts in the free-living metamonad Anaeramoeba.</title>
        <authorList>
            <person name="Jerlstrom-Hultqvist J."/>
            <person name="Cepicka I."/>
            <person name="Gallot-Lavallee L."/>
            <person name="Salas-Leiva D."/>
            <person name="Curtis B.A."/>
            <person name="Zahonova K."/>
            <person name="Pipaliya S."/>
            <person name="Dacks J."/>
            <person name="Roger A.J."/>
        </authorList>
    </citation>
    <scope>NUCLEOTIDE SEQUENCE</scope>
    <source>
        <strain evidence="4">BMAN</strain>
    </source>
</reference>
<evidence type="ECO:0000256" key="2">
    <source>
        <dbReference type="SAM" id="SignalP"/>
    </source>
</evidence>
<feature type="domain" description="DUF1565" evidence="3">
    <location>
        <begin position="240"/>
        <end position="285"/>
    </location>
</feature>
<keyword evidence="5" id="KW-1185">Reference proteome</keyword>
<evidence type="ECO:0000313" key="5">
    <source>
        <dbReference type="Proteomes" id="UP001149090"/>
    </source>
</evidence>
<name>A0A9Q0R601_ANAIG</name>
<feature type="transmembrane region" description="Helical" evidence="1">
    <location>
        <begin position="988"/>
        <end position="1007"/>
    </location>
</feature>
<dbReference type="AlphaFoldDB" id="A0A9Q0R601"/>
<feature type="signal peptide" evidence="2">
    <location>
        <begin position="1"/>
        <end position="23"/>
    </location>
</feature>